<dbReference type="Proteomes" id="UP001295684">
    <property type="component" value="Unassembled WGS sequence"/>
</dbReference>
<sequence>MDLQDDYGLINTCVDLAVDRSSCTWVFSVIAPIRNFSEEVSFLGIMKKSFLLLSFHWDIILVVWIRKDHISSISWMSLTVSEFLIALLGLSET</sequence>
<proteinExistence type="predicted"/>
<organism evidence="1 2">
    <name type="scientific">Euplotes crassus</name>
    <dbReference type="NCBI Taxonomy" id="5936"/>
    <lineage>
        <taxon>Eukaryota</taxon>
        <taxon>Sar</taxon>
        <taxon>Alveolata</taxon>
        <taxon>Ciliophora</taxon>
        <taxon>Intramacronucleata</taxon>
        <taxon>Spirotrichea</taxon>
        <taxon>Hypotrichia</taxon>
        <taxon>Euplotida</taxon>
        <taxon>Euplotidae</taxon>
        <taxon>Moneuplotes</taxon>
    </lineage>
</organism>
<accession>A0AAD1XR52</accession>
<protein>
    <submittedName>
        <fullName evidence="1">Uncharacterized protein</fullName>
    </submittedName>
</protein>
<gene>
    <name evidence="1" type="ORF">ECRASSUSDP1_LOCUS18742</name>
</gene>
<name>A0AAD1XR52_EUPCR</name>
<dbReference type="EMBL" id="CAMPGE010018992">
    <property type="protein sequence ID" value="CAI2377358.1"/>
    <property type="molecule type" value="Genomic_DNA"/>
</dbReference>
<evidence type="ECO:0000313" key="2">
    <source>
        <dbReference type="Proteomes" id="UP001295684"/>
    </source>
</evidence>
<comment type="caution">
    <text evidence="1">The sequence shown here is derived from an EMBL/GenBank/DDBJ whole genome shotgun (WGS) entry which is preliminary data.</text>
</comment>
<reference evidence="1" key="1">
    <citation type="submission" date="2023-07" db="EMBL/GenBank/DDBJ databases">
        <authorList>
            <consortium name="AG Swart"/>
            <person name="Singh M."/>
            <person name="Singh A."/>
            <person name="Seah K."/>
            <person name="Emmerich C."/>
        </authorList>
    </citation>
    <scope>NUCLEOTIDE SEQUENCE</scope>
    <source>
        <strain evidence="1">DP1</strain>
    </source>
</reference>
<evidence type="ECO:0000313" key="1">
    <source>
        <dbReference type="EMBL" id="CAI2377358.1"/>
    </source>
</evidence>
<dbReference type="AlphaFoldDB" id="A0AAD1XR52"/>
<keyword evidence="2" id="KW-1185">Reference proteome</keyword>